<comment type="caution">
    <text evidence="1">The sequence shown here is derived from an EMBL/GenBank/DDBJ whole genome shotgun (WGS) entry which is preliminary data.</text>
</comment>
<gene>
    <name evidence="1" type="ORF">LCGC14_2960890</name>
</gene>
<dbReference type="EMBL" id="LAZR01059930">
    <property type="protein sequence ID" value="KKK66754.1"/>
    <property type="molecule type" value="Genomic_DNA"/>
</dbReference>
<protein>
    <submittedName>
        <fullName evidence="1">Uncharacterized protein</fullName>
    </submittedName>
</protein>
<reference evidence="1" key="1">
    <citation type="journal article" date="2015" name="Nature">
        <title>Complex archaea that bridge the gap between prokaryotes and eukaryotes.</title>
        <authorList>
            <person name="Spang A."/>
            <person name="Saw J.H."/>
            <person name="Jorgensen S.L."/>
            <person name="Zaremba-Niedzwiedzka K."/>
            <person name="Martijn J."/>
            <person name="Lind A.E."/>
            <person name="van Eijk R."/>
            <person name="Schleper C."/>
            <person name="Guy L."/>
            <person name="Ettema T.J."/>
        </authorList>
    </citation>
    <scope>NUCLEOTIDE SEQUENCE</scope>
</reference>
<feature type="non-terminal residue" evidence="1">
    <location>
        <position position="51"/>
    </location>
</feature>
<name>A0A0F8ZK14_9ZZZZ</name>
<accession>A0A0F8ZK14</accession>
<organism evidence="1">
    <name type="scientific">marine sediment metagenome</name>
    <dbReference type="NCBI Taxonomy" id="412755"/>
    <lineage>
        <taxon>unclassified sequences</taxon>
        <taxon>metagenomes</taxon>
        <taxon>ecological metagenomes</taxon>
    </lineage>
</organism>
<proteinExistence type="predicted"/>
<dbReference type="AlphaFoldDB" id="A0A0F8ZK14"/>
<sequence length="51" mass="5879">MPMFVDLTDRELETLAIDCLNDIKETMNSFINQEINNGVAMDETETVTFHK</sequence>
<evidence type="ECO:0000313" key="1">
    <source>
        <dbReference type="EMBL" id="KKK66754.1"/>
    </source>
</evidence>